<proteinExistence type="predicted"/>
<dbReference type="InterPro" id="IPR051269">
    <property type="entry name" value="Fe-S_cluster_ET"/>
</dbReference>
<evidence type="ECO:0000313" key="8">
    <source>
        <dbReference type="EMBL" id="NKY51666.1"/>
    </source>
</evidence>
<dbReference type="Proteomes" id="UP000565711">
    <property type="component" value="Unassembled WGS sequence"/>
</dbReference>
<dbReference type="Pfam" id="PF13459">
    <property type="entry name" value="Fer4_15"/>
    <property type="match status" value="1"/>
</dbReference>
<dbReference type="GO" id="GO:0046872">
    <property type="term" value="F:metal ion binding"/>
    <property type="evidence" value="ECO:0007669"/>
    <property type="project" value="UniProtKB-KW"/>
</dbReference>
<dbReference type="GO" id="GO:0051538">
    <property type="term" value="F:3 iron, 4 sulfur cluster binding"/>
    <property type="evidence" value="ECO:0007669"/>
    <property type="project" value="UniProtKB-KW"/>
</dbReference>
<gene>
    <name evidence="8" type="ORF">HGA08_15710</name>
</gene>
<keyword evidence="7" id="KW-0003">3Fe-4S</keyword>
<evidence type="ECO:0000256" key="4">
    <source>
        <dbReference type="ARBA" id="ARBA00022982"/>
    </source>
</evidence>
<evidence type="ECO:0000256" key="3">
    <source>
        <dbReference type="ARBA" id="ARBA00022723"/>
    </source>
</evidence>
<evidence type="ECO:0000256" key="1">
    <source>
        <dbReference type="ARBA" id="ARBA00001927"/>
    </source>
</evidence>
<keyword evidence="4" id="KW-0249">Electron transport</keyword>
<keyword evidence="6" id="KW-0411">Iron-sulfur</keyword>
<dbReference type="RefSeq" id="WP_067871434.1">
    <property type="nucleotide sequence ID" value="NZ_JAAXOP010000008.1"/>
</dbReference>
<organism evidence="8 9">
    <name type="scientific">Nocardia vermiculata</name>
    <dbReference type="NCBI Taxonomy" id="257274"/>
    <lineage>
        <taxon>Bacteria</taxon>
        <taxon>Bacillati</taxon>
        <taxon>Actinomycetota</taxon>
        <taxon>Actinomycetes</taxon>
        <taxon>Mycobacteriales</taxon>
        <taxon>Nocardiaceae</taxon>
        <taxon>Nocardia</taxon>
    </lineage>
</organism>
<comment type="caution">
    <text evidence="8">The sequence shown here is derived from an EMBL/GenBank/DDBJ whole genome shotgun (WGS) entry which is preliminary data.</text>
</comment>
<keyword evidence="5" id="KW-0408">Iron</keyword>
<dbReference type="PANTHER" id="PTHR36923:SF3">
    <property type="entry name" value="FERREDOXIN"/>
    <property type="match status" value="1"/>
</dbReference>
<comment type="cofactor">
    <cofactor evidence="1">
        <name>[3Fe-4S] cluster</name>
        <dbReference type="ChEBI" id="CHEBI:21137"/>
    </cofactor>
</comment>
<sequence>MIISIDKDRCMGHGRCYAMAEALLTDDDEGFVAERGTSWDVPEGLTGQAEAAAGACPETAITVRDS</sequence>
<reference evidence="8 9" key="1">
    <citation type="submission" date="2020-04" db="EMBL/GenBank/DDBJ databases">
        <title>MicrobeNet Type strains.</title>
        <authorList>
            <person name="Nicholson A.C."/>
        </authorList>
    </citation>
    <scope>NUCLEOTIDE SEQUENCE [LARGE SCALE GENOMIC DNA]</scope>
    <source>
        <strain evidence="8 9">JCM 12354</strain>
    </source>
</reference>
<evidence type="ECO:0000256" key="5">
    <source>
        <dbReference type="ARBA" id="ARBA00023004"/>
    </source>
</evidence>
<name>A0A846XWY5_9NOCA</name>
<dbReference type="Gene3D" id="3.30.70.20">
    <property type="match status" value="1"/>
</dbReference>
<keyword evidence="2" id="KW-0813">Transport</keyword>
<evidence type="ECO:0000313" key="9">
    <source>
        <dbReference type="Proteomes" id="UP000565711"/>
    </source>
</evidence>
<keyword evidence="3" id="KW-0479">Metal-binding</keyword>
<dbReference type="SUPFAM" id="SSF54862">
    <property type="entry name" value="4Fe-4S ferredoxins"/>
    <property type="match status" value="1"/>
</dbReference>
<keyword evidence="9" id="KW-1185">Reference proteome</keyword>
<evidence type="ECO:0000256" key="2">
    <source>
        <dbReference type="ARBA" id="ARBA00022448"/>
    </source>
</evidence>
<dbReference type="EMBL" id="JAAXOP010000008">
    <property type="protein sequence ID" value="NKY51666.1"/>
    <property type="molecule type" value="Genomic_DNA"/>
</dbReference>
<dbReference type="PANTHER" id="PTHR36923">
    <property type="entry name" value="FERREDOXIN"/>
    <property type="match status" value="1"/>
</dbReference>
<evidence type="ECO:0000256" key="6">
    <source>
        <dbReference type="ARBA" id="ARBA00023014"/>
    </source>
</evidence>
<evidence type="ECO:0000256" key="7">
    <source>
        <dbReference type="ARBA" id="ARBA00023291"/>
    </source>
</evidence>
<dbReference type="AlphaFoldDB" id="A0A846XWY5"/>
<accession>A0A846XWY5</accession>
<protein>
    <submittedName>
        <fullName evidence="8">Ferredoxin</fullName>
    </submittedName>
</protein>